<keyword evidence="2" id="KW-1185">Reference proteome</keyword>
<reference evidence="1" key="1">
    <citation type="submission" date="2021-03" db="EMBL/GenBank/DDBJ databases">
        <title>Whole genome shotgun sequence of Actinoplanes auranticolor NBRC 12245.</title>
        <authorList>
            <person name="Komaki H."/>
            <person name="Tamura T."/>
        </authorList>
    </citation>
    <scope>NUCLEOTIDE SEQUENCE</scope>
    <source>
        <strain evidence="1">NBRC 12245</strain>
    </source>
</reference>
<evidence type="ECO:0000313" key="1">
    <source>
        <dbReference type="EMBL" id="GIM74112.1"/>
    </source>
</evidence>
<accession>A0A919VSE2</accession>
<dbReference type="EMBL" id="BOQL01000049">
    <property type="protein sequence ID" value="GIM74112.1"/>
    <property type="molecule type" value="Genomic_DNA"/>
</dbReference>
<evidence type="ECO:0000313" key="2">
    <source>
        <dbReference type="Proteomes" id="UP000681340"/>
    </source>
</evidence>
<proteinExistence type="predicted"/>
<comment type="caution">
    <text evidence="1">The sequence shown here is derived from an EMBL/GenBank/DDBJ whole genome shotgun (WGS) entry which is preliminary data.</text>
</comment>
<gene>
    <name evidence="1" type="ORF">Aau02nite_59330</name>
</gene>
<sequence length="136" mass="14712">MSELPYLDEHTVVIAAPRDAVWVALCRYADASIGVSAGHPLAKLLGTDPAPGFAVTASRPGQHLGLGGRHRFSRYLLTFDLTELPDGRTRVSARSYGEFPGLPGLIYRTLVVGSRGHVLAVRHMLRGIRRQSLSPA</sequence>
<dbReference type="SUPFAM" id="SSF55961">
    <property type="entry name" value="Bet v1-like"/>
    <property type="match status" value="1"/>
</dbReference>
<dbReference type="RefSeq" id="WP_212991853.1">
    <property type="nucleotide sequence ID" value="NZ_BAABEA010000026.1"/>
</dbReference>
<dbReference type="Proteomes" id="UP000681340">
    <property type="component" value="Unassembled WGS sequence"/>
</dbReference>
<dbReference type="AlphaFoldDB" id="A0A919VSE2"/>
<name>A0A919VSE2_9ACTN</name>
<protein>
    <submittedName>
        <fullName evidence="1">Uncharacterized protein</fullName>
    </submittedName>
</protein>
<organism evidence="1 2">
    <name type="scientific">Actinoplanes auranticolor</name>
    <dbReference type="NCBI Taxonomy" id="47988"/>
    <lineage>
        <taxon>Bacteria</taxon>
        <taxon>Bacillati</taxon>
        <taxon>Actinomycetota</taxon>
        <taxon>Actinomycetes</taxon>
        <taxon>Micromonosporales</taxon>
        <taxon>Micromonosporaceae</taxon>
        <taxon>Actinoplanes</taxon>
    </lineage>
</organism>